<dbReference type="GO" id="GO:0051539">
    <property type="term" value="F:4 iron, 4 sulfur cluster binding"/>
    <property type="evidence" value="ECO:0007669"/>
    <property type="project" value="UniProtKB-KW"/>
</dbReference>
<dbReference type="PANTHER" id="PTHR43787:SF3">
    <property type="entry name" value="ARYLSULFATASE REGULATORY PROTEIN"/>
    <property type="match status" value="1"/>
</dbReference>
<evidence type="ECO:0000313" key="8">
    <source>
        <dbReference type="EMBL" id="PWB71243.1"/>
    </source>
</evidence>
<keyword evidence="6" id="KW-0411">Iron-sulfur</keyword>
<name>A0A855X5U2_9BACT</name>
<dbReference type="GO" id="GO:0016491">
    <property type="term" value="F:oxidoreductase activity"/>
    <property type="evidence" value="ECO:0007669"/>
    <property type="project" value="InterPro"/>
</dbReference>
<sequence>MPKLSRYNHFHAWRDGYYLAFNARSGAVALLDSSNYSTYERLAGKIQTHATGPLTPEEEELLKQLRYGLFACDDDFSELDWLKFEHNRARFNESTLSLVIAPTMACNMACPYCYEGSKQGRMSGETMQAVIDFVKQRAGSLNGLNVDWFGGEPLLAMDIVERLSRSFIDLSETHKFEYTSTIVSNGYLLTPEIIDRLVALKCRAAQVTLDGPSRMHNRKRLLKNGKTSFDAIIRNLQSAVEKMNISIRVNVDKSFSVEVIQELVDELKQADLHKKVWVNFGMLEAATSVCSNIAEDCYGTADFSNVETEYFALLLKEGFRIQKLPAPTSVFCMAQQVGCFLIDPDGDLYRCFNHAGDKTKSAGHISAEIDFHHPEFNRLFRFDPFEDSDCRDCTILPICMGSCPARRAGRNGTPETTCDTWKYNLEPMLEIIALARQQAASAAAAAPQEKS</sequence>
<comment type="caution">
    <text evidence="8">The sequence shown here is derived from an EMBL/GenBank/DDBJ whole genome shotgun (WGS) entry which is preliminary data.</text>
</comment>
<dbReference type="InterPro" id="IPR058240">
    <property type="entry name" value="rSAM_sf"/>
</dbReference>
<dbReference type="GO" id="GO:0046872">
    <property type="term" value="F:metal ion binding"/>
    <property type="evidence" value="ECO:0007669"/>
    <property type="project" value="UniProtKB-KW"/>
</dbReference>
<dbReference type="Pfam" id="PF04055">
    <property type="entry name" value="Radical_SAM"/>
    <property type="match status" value="1"/>
</dbReference>
<keyword evidence="3" id="KW-0949">S-adenosyl-L-methionine</keyword>
<keyword evidence="2" id="KW-0004">4Fe-4S</keyword>
<dbReference type="SFLD" id="SFLDG01067">
    <property type="entry name" value="SPASM/twitch_domain_containing"/>
    <property type="match status" value="1"/>
</dbReference>
<evidence type="ECO:0000259" key="7">
    <source>
        <dbReference type="PROSITE" id="PS51918"/>
    </source>
</evidence>
<dbReference type="SFLD" id="SFLDS00029">
    <property type="entry name" value="Radical_SAM"/>
    <property type="match status" value="1"/>
</dbReference>
<feature type="domain" description="Radical SAM core" evidence="7">
    <location>
        <begin position="90"/>
        <end position="324"/>
    </location>
</feature>
<keyword evidence="5" id="KW-0408">Iron</keyword>
<comment type="cofactor">
    <cofactor evidence="1">
        <name>[4Fe-4S] cluster</name>
        <dbReference type="ChEBI" id="CHEBI:49883"/>
    </cofactor>
</comment>
<dbReference type="InterPro" id="IPR013785">
    <property type="entry name" value="Aldolase_TIM"/>
</dbReference>
<evidence type="ECO:0000256" key="5">
    <source>
        <dbReference type="ARBA" id="ARBA00023004"/>
    </source>
</evidence>
<dbReference type="CDD" id="cd01335">
    <property type="entry name" value="Radical_SAM"/>
    <property type="match status" value="1"/>
</dbReference>
<accession>A0A855X5U2</accession>
<dbReference type="SFLD" id="SFLDG01386">
    <property type="entry name" value="main_SPASM_domain-containing"/>
    <property type="match status" value="1"/>
</dbReference>
<dbReference type="NCBIfam" id="TIGR04085">
    <property type="entry name" value="rSAM_more_4Fe4S"/>
    <property type="match status" value="1"/>
</dbReference>
<evidence type="ECO:0000256" key="3">
    <source>
        <dbReference type="ARBA" id="ARBA00022691"/>
    </source>
</evidence>
<dbReference type="InterPro" id="IPR023867">
    <property type="entry name" value="Sulphatase_maturase_rSAM"/>
</dbReference>
<evidence type="ECO:0000256" key="2">
    <source>
        <dbReference type="ARBA" id="ARBA00022485"/>
    </source>
</evidence>
<dbReference type="AlphaFoldDB" id="A0A855X5U2"/>
<reference evidence="8 9" key="1">
    <citation type="journal article" date="2018" name="ISME J.">
        <title>A methanotrophic archaeon couples anaerobic oxidation of methane to Fe(III) reduction.</title>
        <authorList>
            <person name="Cai C."/>
            <person name="Leu A.O."/>
            <person name="Xie G.J."/>
            <person name="Guo J."/>
            <person name="Feng Y."/>
            <person name="Zhao J.X."/>
            <person name="Tyson G.W."/>
            <person name="Yuan Z."/>
            <person name="Hu S."/>
        </authorList>
    </citation>
    <scope>NUCLEOTIDE SEQUENCE [LARGE SCALE GENOMIC DNA]</scope>
    <source>
        <strain evidence="8">FeB_12</strain>
    </source>
</reference>
<evidence type="ECO:0000256" key="4">
    <source>
        <dbReference type="ARBA" id="ARBA00022723"/>
    </source>
</evidence>
<evidence type="ECO:0000256" key="1">
    <source>
        <dbReference type="ARBA" id="ARBA00001966"/>
    </source>
</evidence>
<keyword evidence="4" id="KW-0479">Metal-binding</keyword>
<protein>
    <recommendedName>
        <fullName evidence="7">Radical SAM core domain-containing protein</fullName>
    </recommendedName>
</protein>
<evidence type="ECO:0000256" key="6">
    <source>
        <dbReference type="ARBA" id="ARBA00023014"/>
    </source>
</evidence>
<dbReference type="Proteomes" id="UP000250918">
    <property type="component" value="Unassembled WGS sequence"/>
</dbReference>
<dbReference type="UniPathway" id="UPA00782"/>
<evidence type="ECO:0000313" key="9">
    <source>
        <dbReference type="Proteomes" id="UP000250918"/>
    </source>
</evidence>
<dbReference type="PANTHER" id="PTHR43787">
    <property type="entry name" value="FEMO COFACTOR BIOSYNTHESIS PROTEIN NIFB-RELATED"/>
    <property type="match status" value="1"/>
</dbReference>
<dbReference type="SFLD" id="SFLDG01384">
    <property type="entry name" value="thioether_bond_formation_requi"/>
    <property type="match status" value="1"/>
</dbReference>
<dbReference type="Gene3D" id="3.20.20.70">
    <property type="entry name" value="Aldolase class I"/>
    <property type="match status" value="1"/>
</dbReference>
<dbReference type="SUPFAM" id="SSF102114">
    <property type="entry name" value="Radical SAM enzymes"/>
    <property type="match status" value="1"/>
</dbReference>
<gene>
    <name evidence="8" type="ORF">C3F09_08065</name>
</gene>
<dbReference type="InterPro" id="IPR007197">
    <property type="entry name" value="rSAM"/>
</dbReference>
<organism evidence="8 9">
    <name type="scientific">candidate division GN15 bacterium</name>
    <dbReference type="NCBI Taxonomy" id="2072418"/>
    <lineage>
        <taxon>Bacteria</taxon>
        <taxon>candidate division GN15</taxon>
    </lineage>
</organism>
<dbReference type="PROSITE" id="PS51918">
    <property type="entry name" value="RADICAL_SAM"/>
    <property type="match status" value="1"/>
</dbReference>
<dbReference type="InterPro" id="IPR023885">
    <property type="entry name" value="4Fe4S-binding_SPASM_dom"/>
</dbReference>
<dbReference type="EMBL" id="PQAP01000120">
    <property type="protein sequence ID" value="PWB71243.1"/>
    <property type="molecule type" value="Genomic_DNA"/>
</dbReference>
<proteinExistence type="predicted"/>